<reference evidence="3 4" key="1">
    <citation type="submission" date="2023-01" db="EMBL/GenBank/DDBJ databases">
        <title>Draft genome sequence of Nocardiopsis sp. RSe5-2 isolated from halophytes.</title>
        <authorList>
            <person name="Duangmal K."/>
            <person name="Chantavorakit T."/>
        </authorList>
    </citation>
    <scope>NUCLEOTIDE SEQUENCE [LARGE SCALE GENOMIC DNA]</scope>
    <source>
        <strain evidence="3 4">RSe5-2</strain>
    </source>
</reference>
<feature type="compositionally biased region" description="Basic and acidic residues" evidence="2">
    <location>
        <begin position="206"/>
        <end position="230"/>
    </location>
</feature>
<keyword evidence="4" id="KW-1185">Reference proteome</keyword>
<dbReference type="RefSeq" id="WP_270682926.1">
    <property type="nucleotide sequence ID" value="NZ_JAQFWQ010000001.1"/>
</dbReference>
<organism evidence="3 4">
    <name type="scientific">Nocardiopsis endophytica</name>
    <dbReference type="NCBI Taxonomy" id="3018445"/>
    <lineage>
        <taxon>Bacteria</taxon>
        <taxon>Bacillati</taxon>
        <taxon>Actinomycetota</taxon>
        <taxon>Actinomycetes</taxon>
        <taxon>Streptosporangiales</taxon>
        <taxon>Nocardiopsidaceae</taxon>
        <taxon>Nocardiopsis</taxon>
    </lineage>
</organism>
<protein>
    <submittedName>
        <fullName evidence="3">Uncharacterized protein</fullName>
    </submittedName>
</protein>
<feature type="compositionally biased region" description="Acidic residues" evidence="2">
    <location>
        <begin position="83"/>
        <end position="97"/>
    </location>
</feature>
<comment type="caution">
    <text evidence="3">The sequence shown here is derived from an EMBL/GenBank/DDBJ whole genome shotgun (WGS) entry which is preliminary data.</text>
</comment>
<feature type="region of interest" description="Disordered" evidence="2">
    <location>
        <begin position="40"/>
        <end position="108"/>
    </location>
</feature>
<keyword evidence="1" id="KW-0175">Coiled coil</keyword>
<evidence type="ECO:0000256" key="1">
    <source>
        <dbReference type="SAM" id="Coils"/>
    </source>
</evidence>
<proteinExistence type="predicted"/>
<accession>A0ABT4TWG4</accession>
<dbReference type="Proteomes" id="UP001527866">
    <property type="component" value="Unassembled WGS sequence"/>
</dbReference>
<gene>
    <name evidence="3" type="ORF">O4J56_00035</name>
</gene>
<feature type="coiled-coil region" evidence="1">
    <location>
        <begin position="110"/>
        <end position="137"/>
    </location>
</feature>
<dbReference type="EMBL" id="JAQFWQ010000001">
    <property type="protein sequence ID" value="MDA2809017.1"/>
    <property type="molecule type" value="Genomic_DNA"/>
</dbReference>
<evidence type="ECO:0000313" key="3">
    <source>
        <dbReference type="EMBL" id="MDA2809017.1"/>
    </source>
</evidence>
<feature type="region of interest" description="Disordered" evidence="2">
    <location>
        <begin position="206"/>
        <end position="231"/>
    </location>
</feature>
<name>A0ABT4TWG4_9ACTN</name>
<evidence type="ECO:0000313" key="4">
    <source>
        <dbReference type="Proteomes" id="UP001527866"/>
    </source>
</evidence>
<feature type="compositionally biased region" description="Acidic residues" evidence="2">
    <location>
        <begin position="52"/>
        <end position="74"/>
    </location>
</feature>
<sequence length="407" mass="43264">MILLVAAIVGAVFAFGLPTDVQRLYAVGMCRVQGEENCDELAGDAGPGQDGAAEDGEGAQEEDDSDGGTDEDSSGTDAPGGDGDGEEGGDGGDDGQGSDDGPVSWEGVYNPDLAQELEDAESELEDAEAALDETGYDEVYDELLAVVADIVGWTDAKACITEGDIIACLTTIVGFTPWGKGAKLISKSPKIIKLWNRFRKAKKARDEAKSRVDDAKGRRDDAARACDRNRPRAVRPATETVVLSDGATVTLDWSAGGGGAQLDPGHRPESLAPTDGADAWAQEPSQTVIVPAQSSNGQGDTCDIGNDYDKDDPYLEQDLEEDAALIARHSNRADELGFKDQDALADYIQKTIDPRNPPGSIVKKPKLKNGRIAWYDKDTGVIIIRNTNNPARSTVYKGTLDEFLRLS</sequence>
<evidence type="ECO:0000256" key="2">
    <source>
        <dbReference type="SAM" id="MobiDB-lite"/>
    </source>
</evidence>